<dbReference type="InterPro" id="IPR027417">
    <property type="entry name" value="P-loop_NTPase"/>
</dbReference>
<evidence type="ECO:0000256" key="6">
    <source>
        <dbReference type="SAM" id="Coils"/>
    </source>
</evidence>
<comment type="similarity">
    <text evidence="5">Belongs to the TRAFAC class myosin-kinesin ATPase superfamily. Kinesin family.</text>
</comment>
<dbReference type="InterPro" id="IPR027640">
    <property type="entry name" value="Kinesin-like_fam"/>
</dbReference>
<comment type="subcellular location">
    <subcellularLocation>
        <location evidence="1">Cytoplasm</location>
        <location evidence="1">Cytoskeleton</location>
    </subcellularLocation>
</comment>
<evidence type="ECO:0000313" key="8">
    <source>
        <dbReference type="EMBL" id="CAG2219097.1"/>
    </source>
</evidence>
<evidence type="ECO:0000313" key="9">
    <source>
        <dbReference type="Proteomes" id="UP000683360"/>
    </source>
</evidence>
<sequence length="160" mass="18855">MEKINKDMQNKEKEMKTNLKRCKIKIVRCKKKEKEIKKQSDEIIRLATERRELHNQVLELKGNIRVFCRVQPLLKHETTGHVAFNEKIFTKKGHEKYEFRYDKVFSDKATQEEVFEEISQLVQSALDGFDVCIFAYGQTGSGKTYTMEGTSVNDDDRNRE</sequence>
<evidence type="ECO:0000259" key="7">
    <source>
        <dbReference type="PROSITE" id="PS50067"/>
    </source>
</evidence>
<dbReference type="Pfam" id="PF16796">
    <property type="entry name" value="Microtub_bd"/>
    <property type="match status" value="1"/>
</dbReference>
<dbReference type="AlphaFoldDB" id="A0A8S3SKD3"/>
<feature type="domain" description="Kinesin motor" evidence="7">
    <location>
        <begin position="63"/>
        <end position="160"/>
    </location>
</feature>
<dbReference type="InterPro" id="IPR031852">
    <property type="entry name" value="Vik1/Cik1_MT-bd"/>
</dbReference>
<name>A0A8S3SKD3_MYTED</name>
<feature type="coiled-coil region" evidence="6">
    <location>
        <begin position="1"/>
        <end position="56"/>
    </location>
</feature>
<accession>A0A8S3SKD3</accession>
<dbReference type="SUPFAM" id="SSF52540">
    <property type="entry name" value="P-loop containing nucleoside triphosphate hydrolases"/>
    <property type="match status" value="1"/>
</dbReference>
<keyword evidence="6" id="KW-0175">Coiled coil</keyword>
<dbReference type="GO" id="GO:0008017">
    <property type="term" value="F:microtubule binding"/>
    <property type="evidence" value="ECO:0007669"/>
    <property type="project" value="InterPro"/>
</dbReference>
<dbReference type="InterPro" id="IPR001752">
    <property type="entry name" value="Kinesin_motor_dom"/>
</dbReference>
<dbReference type="OrthoDB" id="3176171at2759"/>
<dbReference type="InterPro" id="IPR036961">
    <property type="entry name" value="Kinesin_motor_dom_sf"/>
</dbReference>
<dbReference type="SMART" id="SM00129">
    <property type="entry name" value="KISc"/>
    <property type="match status" value="1"/>
</dbReference>
<dbReference type="GO" id="GO:0005524">
    <property type="term" value="F:ATP binding"/>
    <property type="evidence" value="ECO:0007669"/>
    <property type="project" value="UniProtKB-UniRule"/>
</dbReference>
<comment type="caution">
    <text evidence="8">The sequence shown here is derived from an EMBL/GenBank/DDBJ whole genome shotgun (WGS) entry which is preliminary data.</text>
</comment>
<dbReference type="PROSITE" id="PS50067">
    <property type="entry name" value="KINESIN_MOTOR_2"/>
    <property type="match status" value="1"/>
</dbReference>
<keyword evidence="5" id="KW-0505">Motor protein</keyword>
<dbReference type="GO" id="GO:0003777">
    <property type="term" value="F:microtubule motor activity"/>
    <property type="evidence" value="ECO:0007669"/>
    <property type="project" value="InterPro"/>
</dbReference>
<dbReference type="GO" id="GO:0005856">
    <property type="term" value="C:cytoskeleton"/>
    <property type="evidence" value="ECO:0007669"/>
    <property type="project" value="UniProtKB-SubCell"/>
</dbReference>
<keyword evidence="4" id="KW-0206">Cytoskeleton</keyword>
<dbReference type="GO" id="GO:0007018">
    <property type="term" value="P:microtubule-based movement"/>
    <property type="evidence" value="ECO:0007669"/>
    <property type="project" value="InterPro"/>
</dbReference>
<dbReference type="Proteomes" id="UP000683360">
    <property type="component" value="Unassembled WGS sequence"/>
</dbReference>
<evidence type="ECO:0000256" key="2">
    <source>
        <dbReference type="ARBA" id="ARBA00022741"/>
    </source>
</evidence>
<keyword evidence="4" id="KW-0963">Cytoplasm</keyword>
<organism evidence="8 9">
    <name type="scientific">Mytilus edulis</name>
    <name type="common">Blue mussel</name>
    <dbReference type="NCBI Taxonomy" id="6550"/>
    <lineage>
        <taxon>Eukaryota</taxon>
        <taxon>Metazoa</taxon>
        <taxon>Spiralia</taxon>
        <taxon>Lophotrochozoa</taxon>
        <taxon>Mollusca</taxon>
        <taxon>Bivalvia</taxon>
        <taxon>Autobranchia</taxon>
        <taxon>Pteriomorphia</taxon>
        <taxon>Mytilida</taxon>
        <taxon>Mytiloidea</taxon>
        <taxon>Mytilidae</taxon>
        <taxon>Mytilinae</taxon>
        <taxon>Mytilus</taxon>
    </lineage>
</organism>
<proteinExistence type="inferred from homology"/>
<evidence type="ECO:0000256" key="1">
    <source>
        <dbReference type="ARBA" id="ARBA00004245"/>
    </source>
</evidence>
<keyword evidence="2 5" id="KW-0547">Nucleotide-binding</keyword>
<keyword evidence="9" id="KW-1185">Reference proteome</keyword>
<dbReference type="PANTHER" id="PTHR47972">
    <property type="entry name" value="KINESIN-LIKE PROTEIN KLP-3"/>
    <property type="match status" value="1"/>
</dbReference>
<evidence type="ECO:0000256" key="4">
    <source>
        <dbReference type="ARBA" id="ARBA00023212"/>
    </source>
</evidence>
<gene>
    <name evidence="8" type="ORF">MEDL_32659</name>
</gene>
<evidence type="ECO:0000256" key="5">
    <source>
        <dbReference type="PROSITE-ProRule" id="PRU00283"/>
    </source>
</evidence>
<keyword evidence="3 5" id="KW-0067">ATP-binding</keyword>
<reference evidence="8" key="1">
    <citation type="submission" date="2021-03" db="EMBL/GenBank/DDBJ databases">
        <authorList>
            <person name="Bekaert M."/>
        </authorList>
    </citation>
    <scope>NUCLEOTIDE SEQUENCE</scope>
</reference>
<evidence type="ECO:0000256" key="3">
    <source>
        <dbReference type="ARBA" id="ARBA00022840"/>
    </source>
</evidence>
<dbReference type="EMBL" id="CAJPWZ010001622">
    <property type="protein sequence ID" value="CAG2219097.1"/>
    <property type="molecule type" value="Genomic_DNA"/>
</dbReference>
<protein>
    <submittedName>
        <fullName evidence="8">KIFC1</fullName>
    </submittedName>
</protein>
<feature type="binding site" evidence="5">
    <location>
        <begin position="137"/>
        <end position="144"/>
    </location>
    <ligand>
        <name>ATP</name>
        <dbReference type="ChEBI" id="CHEBI:30616"/>
    </ligand>
</feature>
<dbReference type="Gene3D" id="3.40.850.10">
    <property type="entry name" value="Kinesin motor domain"/>
    <property type="match status" value="1"/>
</dbReference>